<dbReference type="AlphaFoldDB" id="A0A6C0BKX2"/>
<organism evidence="1">
    <name type="scientific">viral metagenome</name>
    <dbReference type="NCBI Taxonomy" id="1070528"/>
    <lineage>
        <taxon>unclassified sequences</taxon>
        <taxon>metagenomes</taxon>
        <taxon>organismal metagenomes</taxon>
    </lineage>
</organism>
<dbReference type="EMBL" id="MN739195">
    <property type="protein sequence ID" value="QHS93027.1"/>
    <property type="molecule type" value="Genomic_DNA"/>
</dbReference>
<protein>
    <submittedName>
        <fullName evidence="1">Uncharacterized protein</fullName>
    </submittedName>
</protein>
<sequence>MISIPENSSLFDQVLSPNLTIFHSVSNCPIIPL</sequence>
<name>A0A6C0BKX2_9ZZZZ</name>
<evidence type="ECO:0000313" key="1">
    <source>
        <dbReference type="EMBL" id="QHS93027.1"/>
    </source>
</evidence>
<reference evidence="1" key="1">
    <citation type="journal article" date="2020" name="Nature">
        <title>Giant virus diversity and host interactions through global metagenomics.</title>
        <authorList>
            <person name="Schulz F."/>
            <person name="Roux S."/>
            <person name="Paez-Espino D."/>
            <person name="Jungbluth S."/>
            <person name="Walsh D.A."/>
            <person name="Denef V.J."/>
            <person name="McMahon K.D."/>
            <person name="Konstantinidis K.T."/>
            <person name="Eloe-Fadrosh E.A."/>
            <person name="Kyrpides N.C."/>
            <person name="Woyke T."/>
        </authorList>
    </citation>
    <scope>NUCLEOTIDE SEQUENCE</scope>
    <source>
        <strain evidence="1">GVMAG-M-3300017651-5</strain>
    </source>
</reference>
<accession>A0A6C0BKX2</accession>
<proteinExistence type="predicted"/>